<gene>
    <name evidence="3" type="ORF">J8A68_000571</name>
</gene>
<feature type="transmembrane region" description="Helical" evidence="1">
    <location>
        <begin position="305"/>
        <end position="328"/>
    </location>
</feature>
<reference evidence="3 4" key="1">
    <citation type="journal article" date="2021" name="DNA Res.">
        <title>Genome analysis of Candida subhashii reveals its hybrid nature and dual mitochondrial genome conformations.</title>
        <authorList>
            <person name="Mixao V."/>
            <person name="Hegedusova E."/>
            <person name="Saus E."/>
            <person name="Pryszcz L.P."/>
            <person name="Cillingova A."/>
            <person name="Nosek J."/>
            <person name="Gabaldon T."/>
        </authorList>
    </citation>
    <scope>NUCLEOTIDE SEQUENCE [LARGE SCALE GENOMIC DNA]</scope>
    <source>
        <strain evidence="3 4">CBS 10753</strain>
    </source>
</reference>
<name>A0A8J5QTD0_9ASCO</name>
<organism evidence="3 4">
    <name type="scientific">[Candida] subhashii</name>
    <dbReference type="NCBI Taxonomy" id="561895"/>
    <lineage>
        <taxon>Eukaryota</taxon>
        <taxon>Fungi</taxon>
        <taxon>Dikarya</taxon>
        <taxon>Ascomycota</taxon>
        <taxon>Saccharomycotina</taxon>
        <taxon>Pichiomycetes</taxon>
        <taxon>Debaryomycetaceae</taxon>
        <taxon>Spathaspora</taxon>
    </lineage>
</organism>
<evidence type="ECO:0000313" key="3">
    <source>
        <dbReference type="EMBL" id="KAG7665948.1"/>
    </source>
</evidence>
<dbReference type="Pfam" id="PF12298">
    <property type="entry name" value="Bot1p"/>
    <property type="match status" value="1"/>
</dbReference>
<dbReference type="GeneID" id="73467372"/>
<evidence type="ECO:0000259" key="2">
    <source>
        <dbReference type="PROSITE" id="PS50866"/>
    </source>
</evidence>
<feature type="transmembrane region" description="Helical" evidence="1">
    <location>
        <begin position="481"/>
        <end position="507"/>
    </location>
</feature>
<comment type="caution">
    <text evidence="3">The sequence shown here is derived from an EMBL/GenBank/DDBJ whole genome shotgun (WGS) entry which is preliminary data.</text>
</comment>
<dbReference type="Pfam" id="PF01105">
    <property type="entry name" value="EMP24_GP25L"/>
    <property type="match status" value="1"/>
</dbReference>
<dbReference type="PANTHER" id="PTHR28158:SF1">
    <property type="entry name" value="SMALL RIBOSOMAL SUBUNIT PROTEIN MS45"/>
    <property type="match status" value="1"/>
</dbReference>
<dbReference type="AlphaFoldDB" id="A0A8J5QTD0"/>
<dbReference type="Proteomes" id="UP000694255">
    <property type="component" value="Unassembled WGS sequence"/>
</dbReference>
<evidence type="ECO:0000313" key="4">
    <source>
        <dbReference type="Proteomes" id="UP000694255"/>
    </source>
</evidence>
<dbReference type="GO" id="GO:0005763">
    <property type="term" value="C:mitochondrial small ribosomal subunit"/>
    <property type="evidence" value="ECO:0007669"/>
    <property type="project" value="TreeGrafter"/>
</dbReference>
<dbReference type="InterPro" id="IPR009038">
    <property type="entry name" value="GOLD_dom"/>
</dbReference>
<evidence type="ECO:0000256" key="1">
    <source>
        <dbReference type="SAM" id="Phobius"/>
    </source>
</evidence>
<protein>
    <recommendedName>
        <fullName evidence="2">GOLD domain-containing protein</fullName>
    </recommendedName>
</protein>
<dbReference type="GO" id="GO:0003735">
    <property type="term" value="F:structural constituent of ribosome"/>
    <property type="evidence" value="ECO:0007669"/>
    <property type="project" value="TreeGrafter"/>
</dbReference>
<keyword evidence="1" id="KW-1133">Transmembrane helix</keyword>
<dbReference type="PANTHER" id="PTHR28158">
    <property type="entry name" value="37S RIBOSOMAL PROTEIN S35, MITOCHONDRIAL"/>
    <property type="match status" value="1"/>
</dbReference>
<keyword evidence="1" id="KW-0812">Transmembrane</keyword>
<dbReference type="InterPro" id="IPR021036">
    <property type="entry name" value="Ribosomal_mS45"/>
</dbReference>
<dbReference type="PROSITE" id="PS50866">
    <property type="entry name" value="GOLD"/>
    <property type="match status" value="1"/>
</dbReference>
<dbReference type="RefSeq" id="XP_049266180.1">
    <property type="nucleotide sequence ID" value="XM_049409828.1"/>
</dbReference>
<feature type="domain" description="GOLD" evidence="2">
    <location>
        <begin position="331"/>
        <end position="414"/>
    </location>
</feature>
<dbReference type="GO" id="GO:0032543">
    <property type="term" value="P:mitochondrial translation"/>
    <property type="evidence" value="ECO:0007669"/>
    <property type="project" value="TreeGrafter"/>
</dbReference>
<dbReference type="SMART" id="SM01190">
    <property type="entry name" value="EMP24_GP25L"/>
    <property type="match status" value="1"/>
</dbReference>
<accession>A0A8J5QTD0</accession>
<proteinExistence type="predicted"/>
<sequence length="515" mass="58967">MNNIPIKSIGCIKSSIRLFSTSSARLGRNPENNPNFQETFQKFLGPKDIRGEYPQNPYYYPPTDNNPKYIGTEGMQITRDVSSSFRNRPAPYINRGRNQSLHPFPNNTNTTTAYMLPDELKDKILEEVTENGLTAQQVAIKYQINILRIEAILKLNEIRENFIPDDESIANDLKTYAQTMKGLFPLFKIGQNEDNLTEIPLPPKTLQQRFVTISEYEPFGPVDAARVLELEPAKDILKSLSEVASHSDDDKSRVQKVMYGVEREGDKNLFRFTAKKAGDVGYRYGASRRDRKKDRKIGFDRAGKMVVLCVLGLSQLIAGSAFTFILGAQERSCFYVFTDKPNTGIRYYFAVQSGGQFDVDYEIKDPQGNVVSSDQKQRQGDYVFTAHSVGEYEFCFSNQMSTFAEKVVDFEISFENDDDPKKFKADMPEQPNVKPLEHVESMQQTVDQIEEQLDGLYKTLQYYKTRNNRNQATVRSTESRIYYFSVFEVLLMVGMAFLQITIVQLFFKGSRKQLV</sequence>
<keyword evidence="4" id="KW-1185">Reference proteome</keyword>
<dbReference type="EMBL" id="JAGSYN010000045">
    <property type="protein sequence ID" value="KAG7665948.1"/>
    <property type="molecule type" value="Genomic_DNA"/>
</dbReference>
<keyword evidence="1" id="KW-0472">Membrane</keyword>
<dbReference type="OrthoDB" id="1929172at2759"/>